<feature type="domain" description="HTH luxR-type" evidence="4">
    <location>
        <begin position="198"/>
        <end position="263"/>
    </location>
</feature>
<gene>
    <name evidence="5" type="ordered locus">Murru_1698</name>
</gene>
<dbReference type="InterPro" id="IPR000792">
    <property type="entry name" value="Tscrpt_reg_LuxR_C"/>
</dbReference>
<dbReference type="GO" id="GO:0003677">
    <property type="term" value="F:DNA binding"/>
    <property type="evidence" value="ECO:0007669"/>
    <property type="project" value="UniProtKB-KW"/>
</dbReference>
<dbReference type="Gene3D" id="3.30.450.20">
    <property type="entry name" value="PAS domain"/>
    <property type="match status" value="1"/>
</dbReference>
<name>G2PIM4_ALLRU</name>
<dbReference type="PROSITE" id="PS50043">
    <property type="entry name" value="HTH_LUXR_2"/>
    <property type="match status" value="1"/>
</dbReference>
<keyword evidence="3" id="KW-0804">Transcription</keyword>
<dbReference type="AlphaFoldDB" id="G2PIM4"/>
<dbReference type="Proteomes" id="UP000008908">
    <property type="component" value="Chromosome"/>
</dbReference>
<dbReference type="EMBL" id="CP002999">
    <property type="protein sequence ID" value="AEM70738.1"/>
    <property type="molecule type" value="Genomic_DNA"/>
</dbReference>
<keyword evidence="1" id="KW-0805">Transcription regulation</keyword>
<sequence>MDPNLVPVFQAWKKGYKDRIKKPSRFKIPTNLVRMAALFTPGRFYFYIINTFNFELEYVSPGVADLLGIDPEKTTMDLLLDMALPEVIPTIAQKEAATSDFFNRFLTKEERLHYKYVYTYPYRNHRGEKRDMMIQVSPLSLSKDGATQHHLGIHTDITHLGVQHNDTVSYFSIDEGKNYLNVSADKGVFNPSMGREVRNGIAQSLTKREREIAKLLAKGLNDTEIAEELKIAFLTVRTHRRNMLKKTKCKNSVELVSLCLMGGII</sequence>
<dbReference type="CDD" id="cd06170">
    <property type="entry name" value="LuxR_C_like"/>
    <property type="match status" value="1"/>
</dbReference>
<protein>
    <submittedName>
        <fullName evidence="5">Transcriptional regulator, LuxR family</fullName>
    </submittedName>
</protein>
<evidence type="ECO:0000256" key="1">
    <source>
        <dbReference type="ARBA" id="ARBA00023015"/>
    </source>
</evidence>
<dbReference type="HOGENOM" id="CLU_091665_0_0_10"/>
<dbReference type="PANTHER" id="PTHR44688:SF16">
    <property type="entry name" value="DNA-BINDING TRANSCRIPTIONAL ACTIVATOR DEVR_DOSR"/>
    <property type="match status" value="1"/>
</dbReference>
<evidence type="ECO:0000256" key="2">
    <source>
        <dbReference type="ARBA" id="ARBA00023125"/>
    </source>
</evidence>
<dbReference type="PRINTS" id="PR00038">
    <property type="entry name" value="HTHLUXR"/>
</dbReference>
<dbReference type="STRING" id="886377.Murru_1698"/>
<evidence type="ECO:0000256" key="3">
    <source>
        <dbReference type="ARBA" id="ARBA00023163"/>
    </source>
</evidence>
<dbReference type="SMART" id="SM00421">
    <property type="entry name" value="HTH_LUXR"/>
    <property type="match status" value="1"/>
</dbReference>
<dbReference type="Pfam" id="PF00196">
    <property type="entry name" value="GerE"/>
    <property type="match status" value="1"/>
</dbReference>
<reference evidence="5 6" key="2">
    <citation type="journal article" date="2012" name="Stand. Genomic Sci.">
        <title>Complete genome sequence of the facultatively anaerobic, appendaged bacterium Muricauda ruestringensis type strain (B1(T)).</title>
        <authorList>
            <person name="Huntemann M."/>
            <person name="Teshima H."/>
            <person name="Lapidus A."/>
            <person name="Nolan M."/>
            <person name="Lucas S."/>
            <person name="Hammon N."/>
            <person name="Deshpande S."/>
            <person name="Cheng J.F."/>
            <person name="Tapia R."/>
            <person name="Goodwin L.A."/>
            <person name="Pitluck S."/>
            <person name="Liolios K."/>
            <person name="Pagani I."/>
            <person name="Ivanova N."/>
            <person name="Mavromatis K."/>
            <person name="Mikhailova N."/>
            <person name="Pati A."/>
            <person name="Chen A."/>
            <person name="Palaniappan K."/>
            <person name="Land M."/>
            <person name="Hauser L."/>
            <person name="Pan C."/>
            <person name="Brambilla E.M."/>
            <person name="Rohde M."/>
            <person name="Spring S."/>
            <person name="Goker M."/>
            <person name="Detter J.C."/>
            <person name="Bristow J."/>
            <person name="Eisen J.A."/>
            <person name="Markowitz V."/>
            <person name="Hugenholtz P."/>
            <person name="Kyrpides N.C."/>
            <person name="Klenk H.P."/>
            <person name="Woyke T."/>
        </authorList>
    </citation>
    <scope>NUCLEOTIDE SEQUENCE [LARGE SCALE GENOMIC DNA]</scope>
    <source>
        <strain evidence="6">DSM 13258 / LMG 19739 / B1</strain>
    </source>
</reference>
<dbReference type="GO" id="GO:0006355">
    <property type="term" value="P:regulation of DNA-templated transcription"/>
    <property type="evidence" value="ECO:0007669"/>
    <property type="project" value="InterPro"/>
</dbReference>
<evidence type="ECO:0000313" key="6">
    <source>
        <dbReference type="Proteomes" id="UP000008908"/>
    </source>
</evidence>
<dbReference type="SUPFAM" id="SSF46894">
    <property type="entry name" value="C-terminal effector domain of the bipartite response regulators"/>
    <property type="match status" value="1"/>
</dbReference>
<dbReference type="InterPro" id="IPR016032">
    <property type="entry name" value="Sig_transdc_resp-reg_C-effctor"/>
</dbReference>
<dbReference type="InterPro" id="IPR036388">
    <property type="entry name" value="WH-like_DNA-bd_sf"/>
</dbReference>
<dbReference type="eggNOG" id="COG2197">
    <property type="taxonomic scope" value="Bacteria"/>
</dbReference>
<accession>G2PIM4</accession>
<evidence type="ECO:0000259" key="4">
    <source>
        <dbReference type="PROSITE" id="PS50043"/>
    </source>
</evidence>
<dbReference type="InterPro" id="IPR035965">
    <property type="entry name" value="PAS-like_dom_sf"/>
</dbReference>
<reference evidence="6" key="1">
    <citation type="submission" date="2011-08" db="EMBL/GenBank/DDBJ databases">
        <title>The complete genome of Muricauda ruestringensis DSM 13258.</title>
        <authorList>
            <person name="Lucas S."/>
            <person name="Han J."/>
            <person name="Lapidus A."/>
            <person name="Bruce D."/>
            <person name="Goodwin L."/>
            <person name="Pitluck S."/>
            <person name="Peters L."/>
            <person name="Kyrpides N."/>
            <person name="Mavromatis K."/>
            <person name="Ivanova N."/>
            <person name="Ovchinnikova G."/>
            <person name="Teshima H."/>
            <person name="Detter J.C."/>
            <person name="Tapia R."/>
            <person name="Han C."/>
            <person name="Land M."/>
            <person name="Hauser L."/>
            <person name="Markowitz V."/>
            <person name="Cheng J.-F."/>
            <person name="Hugenholtz P."/>
            <person name="Woyke T."/>
            <person name="Wu D."/>
            <person name="Spring S."/>
            <person name="Schroeder M."/>
            <person name="Brambilla E."/>
            <person name="Klenk H.-P."/>
            <person name="Eisen J.A."/>
        </authorList>
    </citation>
    <scope>NUCLEOTIDE SEQUENCE [LARGE SCALE GENOMIC DNA]</scope>
    <source>
        <strain evidence="6">DSM 13258 / LMG 19739 / B1</strain>
    </source>
</reference>
<dbReference type="Gene3D" id="1.10.10.10">
    <property type="entry name" value="Winged helix-like DNA-binding domain superfamily/Winged helix DNA-binding domain"/>
    <property type="match status" value="1"/>
</dbReference>
<dbReference type="RefSeq" id="WP_014033019.1">
    <property type="nucleotide sequence ID" value="NC_015945.1"/>
</dbReference>
<dbReference type="SUPFAM" id="SSF55785">
    <property type="entry name" value="PYP-like sensor domain (PAS domain)"/>
    <property type="match status" value="1"/>
</dbReference>
<dbReference type="KEGG" id="mrs:Murru_1698"/>
<organism evidence="5 6">
    <name type="scientific">Allomuricauda ruestringensis (strain DSM 13258 / CIP 107369 / LMG 19739 / B1)</name>
    <name type="common">Muricauda ruestringensis</name>
    <dbReference type="NCBI Taxonomy" id="886377"/>
    <lineage>
        <taxon>Bacteria</taxon>
        <taxon>Pseudomonadati</taxon>
        <taxon>Bacteroidota</taxon>
        <taxon>Flavobacteriia</taxon>
        <taxon>Flavobacteriales</taxon>
        <taxon>Flavobacteriaceae</taxon>
        <taxon>Flagellimonas</taxon>
    </lineage>
</organism>
<keyword evidence="6" id="KW-1185">Reference proteome</keyword>
<proteinExistence type="predicted"/>
<evidence type="ECO:0000313" key="5">
    <source>
        <dbReference type="EMBL" id="AEM70738.1"/>
    </source>
</evidence>
<keyword evidence="2" id="KW-0238">DNA-binding</keyword>
<dbReference type="PANTHER" id="PTHR44688">
    <property type="entry name" value="DNA-BINDING TRANSCRIPTIONAL ACTIVATOR DEVR_DOSR"/>
    <property type="match status" value="1"/>
</dbReference>
<dbReference type="OrthoDB" id="965844at2"/>